<protein>
    <submittedName>
        <fullName evidence="4">Response regulator</fullName>
    </submittedName>
</protein>
<dbReference type="Pfam" id="PF00072">
    <property type="entry name" value="Response_reg"/>
    <property type="match status" value="1"/>
</dbReference>
<feature type="modified residue" description="4-aspartylphosphate" evidence="2">
    <location>
        <position position="57"/>
    </location>
</feature>
<evidence type="ECO:0000256" key="2">
    <source>
        <dbReference type="PROSITE-ProRule" id="PRU00169"/>
    </source>
</evidence>
<feature type="domain" description="Response regulatory" evidence="3">
    <location>
        <begin position="8"/>
        <end position="124"/>
    </location>
</feature>
<reference evidence="5" key="1">
    <citation type="journal article" date="2019" name="Int. J. Syst. Evol. Microbiol.">
        <title>The Global Catalogue of Microorganisms (GCM) 10K type strain sequencing project: providing services to taxonomists for standard genome sequencing and annotation.</title>
        <authorList>
            <consortium name="The Broad Institute Genomics Platform"/>
            <consortium name="The Broad Institute Genome Sequencing Center for Infectious Disease"/>
            <person name="Wu L."/>
            <person name="Ma J."/>
        </authorList>
    </citation>
    <scope>NUCLEOTIDE SEQUENCE [LARGE SCALE GENOMIC DNA]</scope>
    <source>
        <strain evidence="5">JCM 17925</strain>
    </source>
</reference>
<evidence type="ECO:0000259" key="3">
    <source>
        <dbReference type="PROSITE" id="PS50110"/>
    </source>
</evidence>
<dbReference type="PANTHER" id="PTHR44591:SF3">
    <property type="entry name" value="RESPONSE REGULATORY DOMAIN-CONTAINING PROTEIN"/>
    <property type="match status" value="1"/>
</dbReference>
<dbReference type="InterPro" id="IPR001789">
    <property type="entry name" value="Sig_transdc_resp-reg_receiver"/>
</dbReference>
<sequence>MYMKNRFHVLIAEDDPFIRKVLRHALEDEFEVSTQVNGIEAMSWLEKGNPVDILVTDLQMPHMDGRELIRTVRSSPLFAKLPIIILSTFEDSNTRITCLELGADDYMTKPFNPLEVKAKITAVLRRSGIRLVNS</sequence>
<comment type="caution">
    <text evidence="4">The sequence shown here is derived from an EMBL/GenBank/DDBJ whole genome shotgun (WGS) entry which is preliminary data.</text>
</comment>
<accession>A0ABP8KL10</accession>
<dbReference type="PANTHER" id="PTHR44591">
    <property type="entry name" value="STRESS RESPONSE REGULATOR PROTEIN 1"/>
    <property type="match status" value="1"/>
</dbReference>
<name>A0ABP8KL10_9BACT</name>
<dbReference type="Gene3D" id="3.40.50.2300">
    <property type="match status" value="1"/>
</dbReference>
<dbReference type="SMART" id="SM00448">
    <property type="entry name" value="REC"/>
    <property type="match status" value="1"/>
</dbReference>
<evidence type="ECO:0000256" key="1">
    <source>
        <dbReference type="ARBA" id="ARBA00022553"/>
    </source>
</evidence>
<keyword evidence="1 2" id="KW-0597">Phosphoprotein</keyword>
<organism evidence="4 5">
    <name type="scientific">Nibrella viscosa</name>
    <dbReference type="NCBI Taxonomy" id="1084524"/>
    <lineage>
        <taxon>Bacteria</taxon>
        <taxon>Pseudomonadati</taxon>
        <taxon>Bacteroidota</taxon>
        <taxon>Cytophagia</taxon>
        <taxon>Cytophagales</taxon>
        <taxon>Spirosomataceae</taxon>
        <taxon>Nibrella</taxon>
    </lineage>
</organism>
<gene>
    <name evidence="4" type="ORF">GCM10023187_33430</name>
</gene>
<dbReference type="PROSITE" id="PS50110">
    <property type="entry name" value="RESPONSE_REGULATORY"/>
    <property type="match status" value="1"/>
</dbReference>
<dbReference type="EMBL" id="BAABHB010000006">
    <property type="protein sequence ID" value="GAA4409737.1"/>
    <property type="molecule type" value="Genomic_DNA"/>
</dbReference>
<dbReference type="InterPro" id="IPR011006">
    <property type="entry name" value="CheY-like_superfamily"/>
</dbReference>
<proteinExistence type="predicted"/>
<dbReference type="InterPro" id="IPR050595">
    <property type="entry name" value="Bact_response_regulator"/>
</dbReference>
<keyword evidence="5" id="KW-1185">Reference proteome</keyword>
<evidence type="ECO:0000313" key="4">
    <source>
        <dbReference type="EMBL" id="GAA4409737.1"/>
    </source>
</evidence>
<dbReference type="SUPFAM" id="SSF52172">
    <property type="entry name" value="CheY-like"/>
    <property type="match status" value="1"/>
</dbReference>
<evidence type="ECO:0000313" key="5">
    <source>
        <dbReference type="Proteomes" id="UP001500936"/>
    </source>
</evidence>
<dbReference type="Proteomes" id="UP001500936">
    <property type="component" value="Unassembled WGS sequence"/>
</dbReference>